<feature type="region of interest" description="Disordered" evidence="8">
    <location>
        <begin position="201"/>
        <end position="315"/>
    </location>
</feature>
<dbReference type="Proteomes" id="UP000184073">
    <property type="component" value="Unassembled WGS sequence"/>
</dbReference>
<dbReference type="PANTHER" id="PTHR12707">
    <property type="entry name" value="PINN"/>
    <property type="match status" value="1"/>
</dbReference>
<organism evidence="10 11">
    <name type="scientific">Aspergillus versicolor CBS 583.65</name>
    <dbReference type="NCBI Taxonomy" id="1036611"/>
    <lineage>
        <taxon>Eukaryota</taxon>
        <taxon>Fungi</taxon>
        <taxon>Dikarya</taxon>
        <taxon>Ascomycota</taxon>
        <taxon>Pezizomycotina</taxon>
        <taxon>Eurotiomycetes</taxon>
        <taxon>Eurotiomycetidae</taxon>
        <taxon>Eurotiales</taxon>
        <taxon>Aspergillaceae</taxon>
        <taxon>Aspergillus</taxon>
        <taxon>Aspergillus subgen. Nidulantes</taxon>
    </lineage>
</organism>
<keyword evidence="7" id="KW-0539">Nucleus</keyword>
<dbReference type="EMBL" id="KV878126">
    <property type="protein sequence ID" value="OJI99362.1"/>
    <property type="molecule type" value="Genomic_DNA"/>
</dbReference>
<evidence type="ECO:0000256" key="1">
    <source>
        <dbReference type="ARBA" id="ARBA00004123"/>
    </source>
</evidence>
<evidence type="ECO:0000256" key="8">
    <source>
        <dbReference type="SAM" id="MobiDB-lite"/>
    </source>
</evidence>
<reference evidence="11" key="1">
    <citation type="journal article" date="2017" name="Genome Biol.">
        <title>Comparative genomics reveals high biological diversity and specific adaptations in the industrially and medically important fungal genus Aspergillus.</title>
        <authorList>
            <person name="de Vries R.P."/>
            <person name="Riley R."/>
            <person name="Wiebenga A."/>
            <person name="Aguilar-Osorio G."/>
            <person name="Amillis S."/>
            <person name="Uchima C.A."/>
            <person name="Anderluh G."/>
            <person name="Asadollahi M."/>
            <person name="Askin M."/>
            <person name="Barry K."/>
            <person name="Battaglia E."/>
            <person name="Bayram O."/>
            <person name="Benocci T."/>
            <person name="Braus-Stromeyer S.A."/>
            <person name="Caldana C."/>
            <person name="Canovas D."/>
            <person name="Cerqueira G.C."/>
            <person name="Chen F."/>
            <person name="Chen W."/>
            <person name="Choi C."/>
            <person name="Clum A."/>
            <person name="Dos Santos R.A."/>
            <person name="Damasio A.R."/>
            <person name="Diallinas G."/>
            <person name="Emri T."/>
            <person name="Fekete E."/>
            <person name="Flipphi M."/>
            <person name="Freyberg S."/>
            <person name="Gallo A."/>
            <person name="Gournas C."/>
            <person name="Habgood R."/>
            <person name="Hainaut M."/>
            <person name="Harispe M.L."/>
            <person name="Henrissat B."/>
            <person name="Hilden K.S."/>
            <person name="Hope R."/>
            <person name="Hossain A."/>
            <person name="Karabika E."/>
            <person name="Karaffa L."/>
            <person name="Karanyi Z."/>
            <person name="Krasevec N."/>
            <person name="Kuo A."/>
            <person name="Kusch H."/>
            <person name="LaButti K."/>
            <person name="Lagendijk E.L."/>
            <person name="Lapidus A."/>
            <person name="Levasseur A."/>
            <person name="Lindquist E."/>
            <person name="Lipzen A."/>
            <person name="Logrieco A.F."/>
            <person name="MacCabe A."/>
            <person name="Maekelae M.R."/>
            <person name="Malavazi I."/>
            <person name="Melin P."/>
            <person name="Meyer V."/>
            <person name="Mielnichuk N."/>
            <person name="Miskei M."/>
            <person name="Molnar A.P."/>
            <person name="Mule G."/>
            <person name="Ngan C.Y."/>
            <person name="Orejas M."/>
            <person name="Orosz E."/>
            <person name="Ouedraogo J.P."/>
            <person name="Overkamp K.M."/>
            <person name="Park H.-S."/>
            <person name="Perrone G."/>
            <person name="Piumi F."/>
            <person name="Punt P.J."/>
            <person name="Ram A.F."/>
            <person name="Ramon A."/>
            <person name="Rauscher S."/>
            <person name="Record E."/>
            <person name="Riano-Pachon D.M."/>
            <person name="Robert V."/>
            <person name="Roehrig J."/>
            <person name="Ruller R."/>
            <person name="Salamov A."/>
            <person name="Salih N.S."/>
            <person name="Samson R.A."/>
            <person name="Sandor E."/>
            <person name="Sanguinetti M."/>
            <person name="Schuetze T."/>
            <person name="Sepcic K."/>
            <person name="Shelest E."/>
            <person name="Sherlock G."/>
            <person name="Sophianopoulou V."/>
            <person name="Squina F.M."/>
            <person name="Sun H."/>
            <person name="Susca A."/>
            <person name="Todd R.B."/>
            <person name="Tsang A."/>
            <person name="Unkles S.E."/>
            <person name="van de Wiele N."/>
            <person name="van Rossen-Uffink D."/>
            <person name="Oliveira J.V."/>
            <person name="Vesth T.C."/>
            <person name="Visser J."/>
            <person name="Yu J.-H."/>
            <person name="Zhou M."/>
            <person name="Andersen M.R."/>
            <person name="Archer D.B."/>
            <person name="Baker S.E."/>
            <person name="Benoit I."/>
            <person name="Brakhage A.A."/>
            <person name="Braus G.H."/>
            <person name="Fischer R."/>
            <person name="Frisvad J.C."/>
            <person name="Goldman G.H."/>
            <person name="Houbraken J."/>
            <person name="Oakley B."/>
            <person name="Pocsi I."/>
            <person name="Scazzocchio C."/>
            <person name="Seiboth B."/>
            <person name="vanKuyk P.A."/>
            <person name="Wortman J."/>
            <person name="Dyer P.S."/>
            <person name="Grigoriev I.V."/>
        </authorList>
    </citation>
    <scope>NUCLEOTIDE SEQUENCE [LARGE SCALE GENOMIC DNA]</scope>
    <source>
        <strain evidence="11">CBS 583.65</strain>
    </source>
</reference>
<protein>
    <recommendedName>
        <fullName evidence="9">Pinin/SDK/MemA protein domain-containing protein</fullName>
    </recommendedName>
</protein>
<dbReference type="STRING" id="1036611.A0A1L9PD08"/>
<keyword evidence="3" id="KW-0507">mRNA processing</keyword>
<feature type="region of interest" description="Disordered" evidence="8">
    <location>
        <begin position="1"/>
        <end position="124"/>
    </location>
</feature>
<feature type="compositionally biased region" description="Basic and acidic residues" evidence="8">
    <location>
        <begin position="201"/>
        <end position="275"/>
    </location>
</feature>
<keyword evidence="6" id="KW-0508">mRNA splicing</keyword>
<keyword evidence="11" id="KW-1185">Reference proteome</keyword>
<dbReference type="VEuPathDB" id="FungiDB:ASPVEDRAFT_80974"/>
<dbReference type="InterPro" id="IPR039853">
    <property type="entry name" value="Pinin"/>
</dbReference>
<dbReference type="OrthoDB" id="330772at2759"/>
<evidence type="ECO:0000256" key="7">
    <source>
        <dbReference type="ARBA" id="ARBA00023242"/>
    </source>
</evidence>
<feature type="domain" description="Pinin/SDK/MemA protein" evidence="9">
    <location>
        <begin position="81"/>
        <end position="195"/>
    </location>
</feature>
<dbReference type="PANTHER" id="PTHR12707:SF0">
    <property type="entry name" value="PININ"/>
    <property type="match status" value="1"/>
</dbReference>
<sequence>MAEGILSSAVIIPDQDSVIPSPEHGAKRRQSSTADPDSDIKRRRLSAQDDNQDSGQPPVRRPSTPQTGAQDPERRRNHRDEERKRGQRLFGSLLGTLSQSSNSAAQRRRADIERKQQDKLKLQDEEYGELKKKRREDRVALRKKEQKLYEKEMMHTRHTNLLATAHFLKTKSEPVLYYKPWQLRSKDEDIIQDQVREAEATIAREVEEFDARSKEEEQPEKPDTEKPSDTKPDRSEEQRPEPPKSDENAQDEQSKENRDAVTTETSHEKGTEGTKPEGPPLPSDDVPTTTNQDVHRGAEDDGGEVVEDNEDTVIY</sequence>
<name>A0A1L9PD08_ASPVE</name>
<evidence type="ECO:0000259" key="9">
    <source>
        <dbReference type="Pfam" id="PF04696"/>
    </source>
</evidence>
<dbReference type="GeneID" id="63732466"/>
<evidence type="ECO:0000256" key="2">
    <source>
        <dbReference type="ARBA" id="ARBA00010386"/>
    </source>
</evidence>
<keyword evidence="5" id="KW-0804">Transcription</keyword>
<evidence type="ECO:0000256" key="6">
    <source>
        <dbReference type="ARBA" id="ARBA00023187"/>
    </source>
</evidence>
<accession>A0A1L9PD08</accession>
<evidence type="ECO:0000313" key="10">
    <source>
        <dbReference type="EMBL" id="OJI99362.1"/>
    </source>
</evidence>
<dbReference type="GO" id="GO:0008380">
    <property type="term" value="P:RNA splicing"/>
    <property type="evidence" value="ECO:0007669"/>
    <property type="project" value="UniProtKB-KW"/>
</dbReference>
<feature type="compositionally biased region" description="Basic and acidic residues" evidence="8">
    <location>
        <begin position="71"/>
        <end position="84"/>
    </location>
</feature>
<dbReference type="Pfam" id="PF04696">
    <property type="entry name" value="Pinin_SDK_memA"/>
    <property type="match status" value="1"/>
</dbReference>
<evidence type="ECO:0000256" key="5">
    <source>
        <dbReference type="ARBA" id="ARBA00023163"/>
    </source>
</evidence>
<gene>
    <name evidence="10" type="ORF">ASPVEDRAFT_80974</name>
</gene>
<dbReference type="RefSeq" id="XP_040665125.1">
    <property type="nucleotide sequence ID" value="XM_040816955.1"/>
</dbReference>
<keyword evidence="4" id="KW-0805">Transcription regulation</keyword>
<evidence type="ECO:0000256" key="4">
    <source>
        <dbReference type="ARBA" id="ARBA00023015"/>
    </source>
</evidence>
<feature type="compositionally biased region" description="Basic and acidic residues" evidence="8">
    <location>
        <begin position="108"/>
        <end position="124"/>
    </location>
</feature>
<evidence type="ECO:0000313" key="11">
    <source>
        <dbReference type="Proteomes" id="UP000184073"/>
    </source>
</evidence>
<dbReference type="AlphaFoldDB" id="A0A1L9PD08"/>
<proteinExistence type="inferred from homology"/>
<dbReference type="GO" id="GO:0006397">
    <property type="term" value="P:mRNA processing"/>
    <property type="evidence" value="ECO:0007669"/>
    <property type="project" value="UniProtKB-KW"/>
</dbReference>
<dbReference type="InterPro" id="IPR006786">
    <property type="entry name" value="Pinin_SDK_MemA"/>
</dbReference>
<comment type="subcellular location">
    <subcellularLocation>
        <location evidence="1">Nucleus</location>
    </subcellularLocation>
</comment>
<evidence type="ECO:0000256" key="3">
    <source>
        <dbReference type="ARBA" id="ARBA00022664"/>
    </source>
</evidence>
<feature type="compositionally biased region" description="Acidic residues" evidence="8">
    <location>
        <begin position="300"/>
        <end position="315"/>
    </location>
</feature>
<comment type="similarity">
    <text evidence="2">Belongs to the pinin family.</text>
</comment>
<dbReference type="GO" id="GO:0071013">
    <property type="term" value="C:catalytic step 2 spliceosome"/>
    <property type="evidence" value="ECO:0007669"/>
    <property type="project" value="TreeGrafter"/>
</dbReference>